<evidence type="ECO:0000256" key="2">
    <source>
        <dbReference type="ARBA" id="ARBA00022803"/>
    </source>
</evidence>
<reference evidence="5 6" key="1">
    <citation type="journal article" date="2016" name="Nat. Commun.">
        <title>Thousands of microbial genomes shed light on interconnected biogeochemical processes in an aquifer system.</title>
        <authorList>
            <person name="Anantharaman K."/>
            <person name="Brown C.T."/>
            <person name="Hug L.A."/>
            <person name="Sharon I."/>
            <person name="Castelle C.J."/>
            <person name="Probst A.J."/>
            <person name="Thomas B.C."/>
            <person name="Singh A."/>
            <person name="Wilkins M.J."/>
            <person name="Karaoz U."/>
            <person name="Brodie E.L."/>
            <person name="Williams K.H."/>
            <person name="Hubbard S.S."/>
            <person name="Banfield J.F."/>
        </authorList>
    </citation>
    <scope>NUCLEOTIDE SEQUENCE [LARGE SCALE GENOMIC DNA]</scope>
</reference>
<dbReference type="EMBL" id="MEXN01000007">
    <property type="protein sequence ID" value="OGD03229.1"/>
    <property type="molecule type" value="Genomic_DNA"/>
</dbReference>
<dbReference type="Gene3D" id="1.25.40.10">
    <property type="entry name" value="Tetratricopeptide repeat domain"/>
    <property type="match status" value="1"/>
</dbReference>
<dbReference type="InterPro" id="IPR052346">
    <property type="entry name" value="O-mannosyl-transferase_TMTC"/>
</dbReference>
<dbReference type="AlphaFoldDB" id="A0A1F4Z9Y8"/>
<dbReference type="Pfam" id="PF00515">
    <property type="entry name" value="TPR_1"/>
    <property type="match status" value="1"/>
</dbReference>
<feature type="transmembrane region" description="Helical" evidence="4">
    <location>
        <begin position="214"/>
        <end position="232"/>
    </location>
</feature>
<dbReference type="Pfam" id="PF13432">
    <property type="entry name" value="TPR_16"/>
    <property type="match status" value="1"/>
</dbReference>
<dbReference type="InterPro" id="IPR019734">
    <property type="entry name" value="TPR_rpt"/>
</dbReference>
<dbReference type="InterPro" id="IPR011990">
    <property type="entry name" value="TPR-like_helical_dom_sf"/>
</dbReference>
<evidence type="ECO:0000256" key="4">
    <source>
        <dbReference type="SAM" id="Phobius"/>
    </source>
</evidence>
<proteinExistence type="predicted"/>
<feature type="transmembrane region" description="Helical" evidence="4">
    <location>
        <begin position="135"/>
        <end position="157"/>
    </location>
</feature>
<gene>
    <name evidence="5" type="ORF">A2989_00150</name>
</gene>
<protein>
    <submittedName>
        <fullName evidence="5">Uncharacterized protein</fullName>
    </submittedName>
</protein>
<dbReference type="PANTHER" id="PTHR44227:SF3">
    <property type="entry name" value="PROTEIN O-MANNOSYL-TRANSFERASE TMTC4"/>
    <property type="match status" value="1"/>
</dbReference>
<feature type="transmembrane region" description="Helical" evidence="4">
    <location>
        <begin position="169"/>
        <end position="194"/>
    </location>
</feature>
<feature type="transmembrane region" description="Helical" evidence="4">
    <location>
        <begin position="306"/>
        <end position="323"/>
    </location>
</feature>
<sequence>MKKVPIVCLFLITGLITFFPVLGNDFLGDDFGQIVNNPYIRSMKNFPRFFGGSTFFVPGYPRLFGIYYKPVLITGYALIYAAFGLSPWAFHLVQVVLHATNAYLAYRILRHYFPDWALWLALIFLVHPINTEAVAYIANLQDILFVMFGLISVNLYLGREFIKPGRWVAIGLTLLLSLFSKETGLLFGLLAIAYSLIYARKQLSGHLITISGSLAGYAFFRFAVAGLGVNSGNFTPISNASLSERVFNIPNIVWYYAKTLVFPLKLGIYPLNLIEKPGLVGFVTLAIIIFLGVVGGYLAGKKFIHFVFFGIWFLMGLGAHLQIFPLDALAADRWFYFPLVGGLGILGGVINFKKSRVVVTGLIVILIGLSWRSFVRSGDFKNSLVLAQHDIRLNPNSPELESILGGEYLARGSYMQATEHLSRSLALFPNNGNVWYNLGVTYQKRKMFPEAIKAYEESIARGRYFQSFENLARLYLALQEYETAEKVASDGLKYYPANNGLLLVTAIAYYKTEDQAMAVSQAERLVRLNPSEYNRGVLDYISNRKPINISSP</sequence>
<evidence type="ECO:0000256" key="3">
    <source>
        <dbReference type="PROSITE-ProRule" id="PRU00339"/>
    </source>
</evidence>
<feature type="transmembrane region" description="Helical" evidence="4">
    <location>
        <begin position="278"/>
        <end position="299"/>
    </location>
</feature>
<feature type="transmembrane region" description="Helical" evidence="4">
    <location>
        <begin position="357"/>
        <end position="374"/>
    </location>
</feature>
<feature type="transmembrane region" description="Helical" evidence="4">
    <location>
        <begin position="335"/>
        <end position="352"/>
    </location>
</feature>
<name>A0A1F4Z9Y8_9BACT</name>
<comment type="caution">
    <text evidence="5">The sequence shown here is derived from an EMBL/GenBank/DDBJ whole genome shotgun (WGS) entry which is preliminary data.</text>
</comment>
<dbReference type="Proteomes" id="UP000177080">
    <property type="component" value="Unassembled WGS sequence"/>
</dbReference>
<keyword evidence="4" id="KW-0472">Membrane</keyword>
<accession>A0A1F4Z9Y8</accession>
<dbReference type="SMART" id="SM00028">
    <property type="entry name" value="TPR"/>
    <property type="match status" value="3"/>
</dbReference>
<keyword evidence="1" id="KW-0677">Repeat</keyword>
<feature type="transmembrane region" description="Helical" evidence="4">
    <location>
        <begin position="112"/>
        <end position="129"/>
    </location>
</feature>
<organism evidence="5 6">
    <name type="scientific">Candidatus Amesbacteria bacterium RIFCSPLOWO2_01_FULL_48_25</name>
    <dbReference type="NCBI Taxonomy" id="1797259"/>
    <lineage>
        <taxon>Bacteria</taxon>
        <taxon>Candidatus Amesiibacteriota</taxon>
    </lineage>
</organism>
<evidence type="ECO:0000313" key="6">
    <source>
        <dbReference type="Proteomes" id="UP000177080"/>
    </source>
</evidence>
<dbReference type="PANTHER" id="PTHR44227">
    <property type="match status" value="1"/>
</dbReference>
<dbReference type="STRING" id="1797259.A2989_00150"/>
<keyword evidence="4" id="KW-1133">Transmembrane helix</keyword>
<feature type="repeat" description="TPR" evidence="3">
    <location>
        <begin position="432"/>
        <end position="465"/>
    </location>
</feature>
<dbReference type="PROSITE" id="PS50005">
    <property type="entry name" value="TPR"/>
    <property type="match status" value="2"/>
</dbReference>
<keyword evidence="4" id="KW-0812">Transmembrane</keyword>
<evidence type="ECO:0000256" key="1">
    <source>
        <dbReference type="ARBA" id="ARBA00022737"/>
    </source>
</evidence>
<feature type="transmembrane region" description="Helical" evidence="4">
    <location>
        <begin position="77"/>
        <end position="100"/>
    </location>
</feature>
<dbReference type="SUPFAM" id="SSF48452">
    <property type="entry name" value="TPR-like"/>
    <property type="match status" value="1"/>
</dbReference>
<feature type="repeat" description="TPR" evidence="3">
    <location>
        <begin position="398"/>
        <end position="431"/>
    </location>
</feature>
<evidence type="ECO:0000313" key="5">
    <source>
        <dbReference type="EMBL" id="OGD03229.1"/>
    </source>
</evidence>
<keyword evidence="2 3" id="KW-0802">TPR repeat</keyword>